<proteinExistence type="predicted"/>
<dbReference type="EMBL" id="WLYI01000022">
    <property type="protein sequence ID" value="MTD20764.1"/>
    <property type="molecule type" value="Genomic_DNA"/>
</dbReference>
<sequence length="321" mass="34582">MAMKVNAVVASSTISLLLLLPSIAYCANGPSLGGSDIRTAYLPSKPGFYGGIATQRSSTHASHGNDGKEKPQASVNAYALATYLSVQYVYPQQWLGGTIASGVRLGYNVAGNFELNGDQQSFTGMIDPYLDIIKWSKNFGVIGATGNEVQGSPLPYGLTAQVAYSMIFGLGDYDQHKNLTPGRGTHYAIPGMAVSYLTQPGFLGDGIEYSARVQAGYAFKNRHTSYESGTVWSFDTAASIRNGRWQYGLTAFMNYQFDDDKMEGRTVGKHGSRLREIRGGPVVAYAIPGTPSTVKFKFSAPIQARNTLSVTEFLITLGFPL</sequence>
<gene>
    <name evidence="2" type="ORF">GIR22_16680</name>
</gene>
<comment type="caution">
    <text evidence="2">The sequence shown here is derived from an EMBL/GenBank/DDBJ whole genome shotgun (WGS) entry which is preliminary data.</text>
</comment>
<reference evidence="2 3" key="1">
    <citation type="submission" date="2019-11" db="EMBL/GenBank/DDBJ databases">
        <title>Pseudmonas karstica sp. nov. and Pseudomonas spelaei sp. nov. from caves.</title>
        <authorList>
            <person name="Zeman M."/>
        </authorList>
    </citation>
    <scope>NUCLEOTIDE SEQUENCE [LARGE SCALE GENOMIC DNA]</scope>
    <source>
        <strain evidence="2 3">CCM 7891</strain>
    </source>
</reference>
<feature type="chain" id="PRO_5030679941" description="Phenol degradation protein meta" evidence="1">
    <location>
        <begin position="27"/>
        <end position="321"/>
    </location>
</feature>
<keyword evidence="1" id="KW-0732">Signal</keyword>
<accession>A0A7X2RTW5</accession>
<evidence type="ECO:0000313" key="2">
    <source>
        <dbReference type="EMBL" id="MTD20764.1"/>
    </source>
</evidence>
<keyword evidence="3" id="KW-1185">Reference proteome</keyword>
<feature type="signal peptide" evidence="1">
    <location>
        <begin position="1"/>
        <end position="26"/>
    </location>
</feature>
<dbReference type="Proteomes" id="UP000431485">
    <property type="component" value="Unassembled WGS sequence"/>
</dbReference>
<evidence type="ECO:0008006" key="4">
    <source>
        <dbReference type="Google" id="ProtNLM"/>
    </source>
</evidence>
<dbReference type="RefSeq" id="WP_154744404.1">
    <property type="nucleotide sequence ID" value="NZ_JBHSTG010000009.1"/>
</dbReference>
<evidence type="ECO:0000313" key="3">
    <source>
        <dbReference type="Proteomes" id="UP000431485"/>
    </source>
</evidence>
<dbReference type="InterPro" id="IPR025737">
    <property type="entry name" value="FApF"/>
</dbReference>
<dbReference type="AlphaFoldDB" id="A0A7X2RTW5"/>
<name>A0A7X2RTW5_9PSED</name>
<dbReference type="OrthoDB" id="8639774at2"/>
<dbReference type="Pfam" id="PF13557">
    <property type="entry name" value="Phenol_MetA_deg"/>
    <property type="match status" value="1"/>
</dbReference>
<organism evidence="2 3">
    <name type="scientific">Pseudomonas karstica</name>
    <dbReference type="NCBI Taxonomy" id="1055468"/>
    <lineage>
        <taxon>Bacteria</taxon>
        <taxon>Pseudomonadati</taxon>
        <taxon>Pseudomonadota</taxon>
        <taxon>Gammaproteobacteria</taxon>
        <taxon>Pseudomonadales</taxon>
        <taxon>Pseudomonadaceae</taxon>
        <taxon>Pseudomonas</taxon>
    </lineage>
</organism>
<evidence type="ECO:0000256" key="1">
    <source>
        <dbReference type="SAM" id="SignalP"/>
    </source>
</evidence>
<protein>
    <recommendedName>
        <fullName evidence="4">Phenol degradation protein meta</fullName>
    </recommendedName>
</protein>